<protein>
    <recommendedName>
        <fullName evidence="4">Tetratricopeptide repeat protein</fullName>
    </recommendedName>
</protein>
<accession>A0ABS6VX83</accession>
<dbReference type="RefSeq" id="WP_219044543.1">
    <property type="nucleotide sequence ID" value="NZ_JAHWDQ010000005.1"/>
</dbReference>
<sequence length="463" mass="51722">MKIAIFIALAIASASPSIYADDDSPAISQDPRLRASYFYAHTHRPFEALAGLSVAQMQGAGLSDSADLNAAIDTAVIELGLDAKMLEAGSFTYRVTGNGHREESPIYTKYNHGLSLLQSSTPLDGVKLLNEISTGEYLENDEKLLKDRTNLTLGYYLLETGDQRGAINYFRQVRRLSIYANRALVGLGWALLSPNTGLEKNENSLRKSADTAADDYLWSGSDDELAWSRRDAPFRRAWAIAKGEKEKDLRAAMVPWMELISRDPLDPAVQEVMLIIPYLMLHWDGQQARSEQYYISAVGRLKRASSDLVTIEKDIRSGGLIKSIQAADANQDNGWEIWLSDLTASRLGGYISILLDTPGFREALDEFRQLDRIHMRLESVLAGGAEAASARREERAAARALLAKIEHHRSHWSSVIEQLALKRVVEHRNRTEAYSAEAEFALARNYERLRQSLSSVMWSENES</sequence>
<dbReference type="Proteomes" id="UP001166291">
    <property type="component" value="Unassembled WGS sequence"/>
</dbReference>
<gene>
    <name evidence="2" type="ORF">KXJ70_15980</name>
</gene>
<keyword evidence="3" id="KW-1185">Reference proteome</keyword>
<proteinExistence type="predicted"/>
<name>A0ABS6VX83_9GAMM</name>
<feature type="chain" id="PRO_5046111599" description="Tetratricopeptide repeat protein" evidence="1">
    <location>
        <begin position="21"/>
        <end position="463"/>
    </location>
</feature>
<comment type="caution">
    <text evidence="2">The sequence shown here is derived from an EMBL/GenBank/DDBJ whole genome shotgun (WGS) entry which is preliminary data.</text>
</comment>
<evidence type="ECO:0000256" key="1">
    <source>
        <dbReference type="SAM" id="SignalP"/>
    </source>
</evidence>
<reference evidence="2" key="1">
    <citation type="submission" date="2021-07" db="EMBL/GenBank/DDBJ databases">
        <title>Zhongshania sp. CAU 1632 isolated from seawater.</title>
        <authorList>
            <person name="Kim W."/>
        </authorList>
    </citation>
    <scope>NUCLEOTIDE SEQUENCE</scope>
    <source>
        <strain evidence="2">CAU 1632</strain>
    </source>
</reference>
<dbReference type="EMBL" id="JAHWDQ010000005">
    <property type="protein sequence ID" value="MBW2942295.1"/>
    <property type="molecule type" value="Genomic_DNA"/>
</dbReference>
<organism evidence="2 3">
    <name type="scientific">Zhongshania aquimaris</name>
    <dbReference type="NCBI Taxonomy" id="2857107"/>
    <lineage>
        <taxon>Bacteria</taxon>
        <taxon>Pseudomonadati</taxon>
        <taxon>Pseudomonadota</taxon>
        <taxon>Gammaproteobacteria</taxon>
        <taxon>Cellvibrionales</taxon>
        <taxon>Spongiibacteraceae</taxon>
        <taxon>Zhongshania</taxon>
    </lineage>
</organism>
<evidence type="ECO:0000313" key="2">
    <source>
        <dbReference type="EMBL" id="MBW2942295.1"/>
    </source>
</evidence>
<evidence type="ECO:0008006" key="4">
    <source>
        <dbReference type="Google" id="ProtNLM"/>
    </source>
</evidence>
<keyword evidence="1" id="KW-0732">Signal</keyword>
<evidence type="ECO:0000313" key="3">
    <source>
        <dbReference type="Proteomes" id="UP001166291"/>
    </source>
</evidence>
<feature type="signal peptide" evidence="1">
    <location>
        <begin position="1"/>
        <end position="20"/>
    </location>
</feature>